<name>A0A507QX65_MONPU</name>
<evidence type="ECO:0000256" key="1">
    <source>
        <dbReference type="ARBA" id="ARBA00004123"/>
    </source>
</evidence>
<evidence type="ECO:0008006" key="8">
    <source>
        <dbReference type="Google" id="ProtNLM"/>
    </source>
</evidence>
<keyword evidence="3" id="KW-0804">Transcription</keyword>
<proteinExistence type="predicted"/>
<reference evidence="6 7" key="1">
    <citation type="submission" date="2019-06" db="EMBL/GenBank/DDBJ databases">
        <title>Wine fermentation using esterase from Monascus purpureus.</title>
        <authorList>
            <person name="Geng C."/>
            <person name="Zhang Y."/>
        </authorList>
    </citation>
    <scope>NUCLEOTIDE SEQUENCE [LARGE SCALE GENOMIC DNA]</scope>
    <source>
        <strain evidence="6">HQ1</strain>
    </source>
</reference>
<dbReference type="CDD" id="cd12148">
    <property type="entry name" value="fungal_TF_MHR"/>
    <property type="match status" value="1"/>
</dbReference>
<accession>A0A507QX65</accession>
<sequence length="624" mass="69810">MSRTWYSNDGISPSASPHPKTSSEPILQARSFANWDAQVPVRSSSRLQGLTSYSAVFGESDDRLNRALRIDAPAALRSAPTTPDPRQVQRGARLLVLLFEHLPLYERLAETSLELSPEGSLLGYRLVSILIRSLKDTYEAWTTDAKDPNAQFANMLGWSQKIFDNGSRTIDVHPPMAPEDFIRAVSGTWEGIGLVLSVIGQGAMLERDWKSIYEMDGTVSRDQRSIAVMAAAASDACLQFCDNFGTVHDPLGWLLFQHIHLLILVYGDNDYRPWRKLAELSNVVFTLDQSKQSAQLPFFLIELRKRLMAGAYGIDKRLATFLARPPQISWRYCDMQLPLDLSYDEILAAPETREAAISKLDLSGWNTKGVIHKAAWLRISLLVGSIREQVLELSLSRQVEDLPLKVSEISQNSRRTWDELPGFLHWRPGVESSILHSSVLIPMNLEFLYNDFLLYRILVKRAQTGYESLIGISHEILKTTLELIGKEIGSGTGTYSVGWNASSFGIPAAGVLAMELLRQSGYLSQSSPPNISHRRSEIIQNLSIFASHLQYVVRPHDGNYDICQYSRRIICRILDRILSVNLPALSSPLPAEVLATDWLNGESILLDDGTDFLTWVDGLNSNAQ</sequence>
<dbReference type="PANTHER" id="PTHR31001">
    <property type="entry name" value="UNCHARACTERIZED TRANSCRIPTIONAL REGULATORY PROTEIN"/>
    <property type="match status" value="1"/>
</dbReference>
<protein>
    <recommendedName>
        <fullName evidence="8">Transcription factor domain-containing protein</fullName>
    </recommendedName>
</protein>
<gene>
    <name evidence="6" type="ORF">MPDQ_005015</name>
</gene>
<keyword evidence="7" id="KW-1185">Reference proteome</keyword>
<keyword evidence="2" id="KW-0805">Transcription regulation</keyword>
<dbReference type="PANTHER" id="PTHR31001:SF53">
    <property type="entry name" value="ZN(II)2CYS6 TRANSCRIPTION FACTOR (EUROFUNG)"/>
    <property type="match status" value="1"/>
</dbReference>
<dbReference type="EMBL" id="VIFY01000033">
    <property type="protein sequence ID" value="TQB74292.1"/>
    <property type="molecule type" value="Genomic_DNA"/>
</dbReference>
<evidence type="ECO:0000256" key="2">
    <source>
        <dbReference type="ARBA" id="ARBA00023015"/>
    </source>
</evidence>
<dbReference type="GO" id="GO:0005634">
    <property type="term" value="C:nucleus"/>
    <property type="evidence" value="ECO:0007669"/>
    <property type="project" value="UniProtKB-SubCell"/>
</dbReference>
<evidence type="ECO:0000313" key="7">
    <source>
        <dbReference type="Proteomes" id="UP000319663"/>
    </source>
</evidence>
<dbReference type="AlphaFoldDB" id="A0A507QX65"/>
<organism evidence="6 7">
    <name type="scientific">Monascus purpureus</name>
    <name type="common">Red mold</name>
    <name type="synonym">Monascus anka</name>
    <dbReference type="NCBI Taxonomy" id="5098"/>
    <lineage>
        <taxon>Eukaryota</taxon>
        <taxon>Fungi</taxon>
        <taxon>Dikarya</taxon>
        <taxon>Ascomycota</taxon>
        <taxon>Pezizomycotina</taxon>
        <taxon>Eurotiomycetes</taxon>
        <taxon>Eurotiomycetidae</taxon>
        <taxon>Eurotiales</taxon>
        <taxon>Aspergillaceae</taxon>
        <taxon>Monascus</taxon>
    </lineage>
</organism>
<feature type="region of interest" description="Disordered" evidence="5">
    <location>
        <begin position="1"/>
        <end position="23"/>
    </location>
</feature>
<evidence type="ECO:0000256" key="5">
    <source>
        <dbReference type="SAM" id="MobiDB-lite"/>
    </source>
</evidence>
<evidence type="ECO:0000313" key="6">
    <source>
        <dbReference type="EMBL" id="TQB74292.1"/>
    </source>
</evidence>
<evidence type="ECO:0000256" key="3">
    <source>
        <dbReference type="ARBA" id="ARBA00023163"/>
    </source>
</evidence>
<dbReference type="Proteomes" id="UP000319663">
    <property type="component" value="Unassembled WGS sequence"/>
</dbReference>
<dbReference type="InterPro" id="IPR050613">
    <property type="entry name" value="Sec_Metabolite_Reg"/>
</dbReference>
<comment type="caution">
    <text evidence="6">The sequence shown here is derived from an EMBL/GenBank/DDBJ whole genome shotgun (WGS) entry which is preliminary data.</text>
</comment>
<comment type="subcellular location">
    <subcellularLocation>
        <location evidence="1">Nucleus</location>
    </subcellularLocation>
</comment>
<evidence type="ECO:0000256" key="4">
    <source>
        <dbReference type="ARBA" id="ARBA00023242"/>
    </source>
</evidence>
<keyword evidence="4" id="KW-0539">Nucleus</keyword>